<evidence type="ECO:0000259" key="3">
    <source>
        <dbReference type="Pfam" id="PF08125"/>
    </source>
</evidence>
<dbReference type="EMBL" id="JBHUCM010000005">
    <property type="protein sequence ID" value="MFD1536566.1"/>
    <property type="molecule type" value="Genomic_DNA"/>
</dbReference>
<protein>
    <submittedName>
        <fullName evidence="4">Mannitol dehydrogenase family protein</fullName>
    </submittedName>
</protein>
<dbReference type="Proteomes" id="UP001597097">
    <property type="component" value="Unassembled WGS sequence"/>
</dbReference>
<dbReference type="Pfam" id="PF08125">
    <property type="entry name" value="Mannitol_dh_C"/>
    <property type="match status" value="1"/>
</dbReference>
<dbReference type="PANTHER" id="PTHR43362:SF1">
    <property type="entry name" value="MANNITOL DEHYDROGENASE 2-RELATED"/>
    <property type="match status" value="1"/>
</dbReference>
<evidence type="ECO:0000313" key="4">
    <source>
        <dbReference type="EMBL" id="MFD1536566.1"/>
    </source>
</evidence>
<evidence type="ECO:0000256" key="1">
    <source>
        <dbReference type="ARBA" id="ARBA00023002"/>
    </source>
</evidence>
<dbReference type="PANTHER" id="PTHR43362">
    <property type="entry name" value="MANNITOL DEHYDROGENASE DSF1-RELATED"/>
    <property type="match status" value="1"/>
</dbReference>
<sequence length="390" mass="42203">MRILHLGLGGFARAHQAWYTDHAPDAEQWGIAAFSHRGTDLAARLAAREGRYTLITRAPDGDRSEVIESLVAAHPGSDHDVWLDYWRRPEPAVVTLTITEAGYVPGTSSDVPGTPSDAETLRADPRAPVATAAARLLAGLVARREAGHGPVAIVPCDNLPGNGELIERVLAELAEATGHSAAVRHAAYVSTMVDRITPYSTEDDPTAVVTEPYTEWVLAGDFPAGRPAWEEAGARFMADVTPYEDRKLRLLNGGHSLLAYAGPLRGHETVAEAVADPVCRAWLAQWWEEASRGLPDMELAAYRDALLERFANPRIRHTLAKIAENGHQKITTRVLPVLRAEREQGRLPEGAIRVLAAWLLRTPGASPADLGLADDVELASAVARQARELA</sequence>
<evidence type="ECO:0000259" key="2">
    <source>
        <dbReference type="Pfam" id="PF01232"/>
    </source>
</evidence>
<dbReference type="InterPro" id="IPR050988">
    <property type="entry name" value="Mannitol_DH/Oxidoreductase"/>
</dbReference>
<feature type="domain" description="Mannitol dehydrogenase N-terminal" evidence="2">
    <location>
        <begin position="1"/>
        <end position="230"/>
    </location>
</feature>
<dbReference type="RefSeq" id="WP_219530252.1">
    <property type="nucleotide sequence ID" value="NZ_JAHKRM010000008.1"/>
</dbReference>
<dbReference type="InterPro" id="IPR013131">
    <property type="entry name" value="Mannitol_DH_N"/>
</dbReference>
<keyword evidence="1" id="KW-0560">Oxidoreductase</keyword>
<accession>A0ABW4G2P2</accession>
<reference evidence="5" key="1">
    <citation type="journal article" date="2019" name="Int. J. Syst. Evol. Microbiol.">
        <title>The Global Catalogue of Microorganisms (GCM) 10K type strain sequencing project: providing services to taxonomists for standard genome sequencing and annotation.</title>
        <authorList>
            <consortium name="The Broad Institute Genomics Platform"/>
            <consortium name="The Broad Institute Genome Sequencing Center for Infectious Disease"/>
            <person name="Wu L."/>
            <person name="Ma J."/>
        </authorList>
    </citation>
    <scope>NUCLEOTIDE SEQUENCE [LARGE SCALE GENOMIC DNA]</scope>
    <source>
        <strain evidence="5">CGMCC 1.15399</strain>
    </source>
</reference>
<evidence type="ECO:0000313" key="5">
    <source>
        <dbReference type="Proteomes" id="UP001597097"/>
    </source>
</evidence>
<dbReference type="InterPro" id="IPR013118">
    <property type="entry name" value="Mannitol_DH_C"/>
</dbReference>
<organism evidence="4 5">
    <name type="scientific">Nonomuraea guangzhouensis</name>
    <dbReference type="NCBI Taxonomy" id="1291555"/>
    <lineage>
        <taxon>Bacteria</taxon>
        <taxon>Bacillati</taxon>
        <taxon>Actinomycetota</taxon>
        <taxon>Actinomycetes</taxon>
        <taxon>Streptosporangiales</taxon>
        <taxon>Streptosporangiaceae</taxon>
        <taxon>Nonomuraea</taxon>
    </lineage>
</organism>
<feature type="domain" description="Mannitol dehydrogenase C-terminal" evidence="3">
    <location>
        <begin position="239"/>
        <end position="359"/>
    </location>
</feature>
<name>A0ABW4G2P2_9ACTN</name>
<dbReference type="Pfam" id="PF01232">
    <property type="entry name" value="Mannitol_dh"/>
    <property type="match status" value="1"/>
</dbReference>
<gene>
    <name evidence="4" type="ORF">ACFSJ0_05950</name>
</gene>
<proteinExistence type="predicted"/>
<comment type="caution">
    <text evidence="4">The sequence shown here is derived from an EMBL/GenBank/DDBJ whole genome shotgun (WGS) entry which is preliminary data.</text>
</comment>
<keyword evidence="5" id="KW-1185">Reference proteome</keyword>